<evidence type="ECO:0000256" key="3">
    <source>
        <dbReference type="ARBA" id="ARBA00022989"/>
    </source>
</evidence>
<evidence type="ECO:0000256" key="1">
    <source>
        <dbReference type="ARBA" id="ARBA00004127"/>
    </source>
</evidence>
<dbReference type="InterPro" id="IPR001750">
    <property type="entry name" value="ND/Mrp_TM"/>
</dbReference>
<dbReference type="EMBL" id="QYCY01000001">
    <property type="protein sequence ID" value="RLV81382.1"/>
    <property type="molecule type" value="Genomic_DNA"/>
</dbReference>
<feature type="transmembrane region" description="Helical" evidence="6">
    <location>
        <begin position="87"/>
        <end position="108"/>
    </location>
</feature>
<dbReference type="GO" id="GO:0012505">
    <property type="term" value="C:endomembrane system"/>
    <property type="evidence" value="ECO:0007669"/>
    <property type="project" value="UniProtKB-SubCell"/>
</dbReference>
<comment type="subcellular location">
    <subcellularLocation>
        <location evidence="1">Endomembrane system</location>
        <topology evidence="1">Multi-pass membrane protein</topology>
    </subcellularLocation>
    <subcellularLocation>
        <location evidence="5">Membrane</location>
        <topology evidence="5">Multi-pass membrane protein</topology>
    </subcellularLocation>
</comment>
<evidence type="ECO:0000313" key="8">
    <source>
        <dbReference type="EMBL" id="RLV81382.1"/>
    </source>
</evidence>
<evidence type="ECO:0000256" key="2">
    <source>
        <dbReference type="ARBA" id="ARBA00022692"/>
    </source>
</evidence>
<keyword evidence="2 5" id="KW-0812">Transmembrane</keyword>
<keyword evidence="4 6" id="KW-0472">Membrane</keyword>
<dbReference type="eggNOG" id="COG1007">
    <property type="taxonomic scope" value="Bacteria"/>
</dbReference>
<feature type="domain" description="NADH:quinone oxidoreductase/Mrp antiporter transmembrane" evidence="7">
    <location>
        <begin position="1"/>
        <end position="133"/>
    </location>
</feature>
<comment type="caution">
    <text evidence="8">The sequence shown here is derived from an EMBL/GenBank/DDBJ whole genome shotgun (WGS) entry which is preliminary data.</text>
</comment>
<feature type="transmembrane region" description="Helical" evidence="6">
    <location>
        <begin position="47"/>
        <end position="67"/>
    </location>
</feature>
<feature type="transmembrane region" description="Helical" evidence="6">
    <location>
        <begin position="165"/>
        <end position="187"/>
    </location>
</feature>
<dbReference type="GO" id="GO:0016020">
    <property type="term" value="C:membrane"/>
    <property type="evidence" value="ECO:0007669"/>
    <property type="project" value="UniProtKB-SubCell"/>
</dbReference>
<dbReference type="Pfam" id="PF00361">
    <property type="entry name" value="Proton_antipo_M"/>
    <property type="match status" value="1"/>
</dbReference>
<evidence type="ECO:0000256" key="6">
    <source>
        <dbReference type="SAM" id="Phobius"/>
    </source>
</evidence>
<gene>
    <name evidence="8" type="ORF">D3C57_123395</name>
</gene>
<sequence>MTLGNLAAFFQRDVKRLLAYSAISQVGYLLMPIAMAGRSSIAQQALLFYLAGYALTNLGAFAVVCALPRATDIEDYRGLVRRRPALAVSLAVCLLGLVGTPPTAVFLGKLEAFSAAVDGGYAWLAVVAAVNTVASRFYYLRWIAPAVSGRPQEPLSRVSNRPSTVAYAAATASVVLGVVGGPLLAVLDGPLAR</sequence>
<dbReference type="AlphaFoldDB" id="A0A0A0NEB1"/>
<organism evidence="8 9">
    <name type="scientific">Streptomyces rapamycinicus (strain ATCC 29253 / DSM 41530 / NRRL 5491 / AYB-994)</name>
    <name type="common">Streptomyces hygroscopicus (strain ATCC 29253)</name>
    <dbReference type="NCBI Taxonomy" id="1343740"/>
    <lineage>
        <taxon>Bacteria</taxon>
        <taxon>Bacillati</taxon>
        <taxon>Actinomycetota</taxon>
        <taxon>Actinomycetes</taxon>
        <taxon>Kitasatosporales</taxon>
        <taxon>Streptomycetaceae</taxon>
        <taxon>Streptomyces</taxon>
        <taxon>Streptomyces violaceusniger group</taxon>
    </lineage>
</organism>
<protein>
    <recommendedName>
        <fullName evidence="7">NADH:quinone oxidoreductase/Mrp antiporter transmembrane domain-containing protein</fullName>
    </recommendedName>
</protein>
<dbReference type="STRING" id="1343740.M271_20175"/>
<name>A0A0A0NEB1_STRRN</name>
<feature type="transmembrane region" description="Helical" evidence="6">
    <location>
        <begin position="120"/>
        <end position="144"/>
    </location>
</feature>
<keyword evidence="3 6" id="KW-1133">Transmembrane helix</keyword>
<evidence type="ECO:0000256" key="5">
    <source>
        <dbReference type="RuleBase" id="RU000320"/>
    </source>
</evidence>
<evidence type="ECO:0000256" key="4">
    <source>
        <dbReference type="ARBA" id="ARBA00023136"/>
    </source>
</evidence>
<feature type="transmembrane region" description="Helical" evidence="6">
    <location>
        <begin position="17"/>
        <end position="35"/>
    </location>
</feature>
<dbReference type="HOGENOM" id="CLU_1408063_0_0_11"/>
<reference evidence="8 9" key="1">
    <citation type="journal article" date="2018" name="J. Biol. Chem.">
        <title>Discovery of the actinoplanic acid pathway in Streptomyces rapamycinicus reveals a genetically conserved synergism with rapamycin.</title>
        <authorList>
            <person name="Mrak P."/>
            <person name="Krastel P."/>
            <person name="Pivk Lukancic P."/>
            <person name="Tao J."/>
            <person name="Pistorius D."/>
            <person name="Moore C.M."/>
        </authorList>
    </citation>
    <scope>NUCLEOTIDE SEQUENCE [LARGE SCALE GENOMIC DNA]</scope>
    <source>
        <strain evidence="8 9">NRRL 5491</strain>
    </source>
</reference>
<evidence type="ECO:0000259" key="7">
    <source>
        <dbReference type="Pfam" id="PF00361"/>
    </source>
</evidence>
<dbReference type="PANTHER" id="PTHR22773">
    <property type="entry name" value="NADH DEHYDROGENASE"/>
    <property type="match status" value="1"/>
</dbReference>
<accession>A0A0A0NEB1</accession>
<dbReference type="Proteomes" id="UP000281594">
    <property type="component" value="Unassembled WGS sequence"/>
</dbReference>
<evidence type="ECO:0000313" key="9">
    <source>
        <dbReference type="Proteomes" id="UP000281594"/>
    </source>
</evidence>
<proteinExistence type="predicted"/>
<dbReference type="KEGG" id="src:M271_20175"/>